<dbReference type="Proteomes" id="UP000315648">
    <property type="component" value="Unassembled WGS sequence"/>
</dbReference>
<name>A0A556QMZ4_9BACT</name>
<dbReference type="AlphaFoldDB" id="A0A556QMZ4"/>
<dbReference type="OrthoDB" id="197565at2"/>
<keyword evidence="2" id="KW-1185">Reference proteome</keyword>
<dbReference type="EMBL" id="VMBG01000001">
    <property type="protein sequence ID" value="TSJ78003.1"/>
    <property type="molecule type" value="Genomic_DNA"/>
</dbReference>
<protein>
    <submittedName>
        <fullName evidence="1">Tetratricopeptide repeat protein</fullName>
    </submittedName>
</protein>
<proteinExistence type="predicted"/>
<dbReference type="Pfam" id="PF07721">
    <property type="entry name" value="TPR_4"/>
    <property type="match status" value="2"/>
</dbReference>
<dbReference type="Gene3D" id="1.25.40.10">
    <property type="entry name" value="Tetratricopeptide repeat domain"/>
    <property type="match status" value="1"/>
</dbReference>
<sequence>MTAPARSVHFAALVAKQPDNELFRFSLAQALLAEDRGADALEHLEACARKKADWMMPRIMLGKTLLALGRRAEAKPWLADALQLAIDQDHQDPEAELRGLLAGL</sequence>
<accession>A0A556QMZ4</accession>
<comment type="caution">
    <text evidence="1">The sequence shown here is derived from an EMBL/GenBank/DDBJ whole genome shotgun (WGS) entry which is preliminary data.</text>
</comment>
<dbReference type="RefSeq" id="WP_144228344.1">
    <property type="nucleotide sequence ID" value="NZ_CBCRVV010000001.1"/>
</dbReference>
<organism evidence="1 2">
    <name type="scientific">Rariglobus hedericola</name>
    <dbReference type="NCBI Taxonomy" id="2597822"/>
    <lineage>
        <taxon>Bacteria</taxon>
        <taxon>Pseudomonadati</taxon>
        <taxon>Verrucomicrobiota</taxon>
        <taxon>Opitutia</taxon>
        <taxon>Opitutales</taxon>
        <taxon>Opitutaceae</taxon>
        <taxon>Rariglobus</taxon>
    </lineage>
</organism>
<dbReference type="SUPFAM" id="SSF48452">
    <property type="entry name" value="TPR-like"/>
    <property type="match status" value="1"/>
</dbReference>
<dbReference type="GO" id="GO:0042802">
    <property type="term" value="F:identical protein binding"/>
    <property type="evidence" value="ECO:0007669"/>
    <property type="project" value="InterPro"/>
</dbReference>
<evidence type="ECO:0000313" key="1">
    <source>
        <dbReference type="EMBL" id="TSJ78003.1"/>
    </source>
</evidence>
<reference evidence="1 2" key="1">
    <citation type="submission" date="2019-07" db="EMBL/GenBank/DDBJ databases">
        <title>Description of 53C-WASEF.</title>
        <authorList>
            <person name="Pitt A."/>
            <person name="Hahn M.W."/>
        </authorList>
    </citation>
    <scope>NUCLEOTIDE SEQUENCE [LARGE SCALE GENOMIC DNA]</scope>
    <source>
        <strain evidence="1 2">53C-WASEF</strain>
    </source>
</reference>
<evidence type="ECO:0000313" key="2">
    <source>
        <dbReference type="Proteomes" id="UP000315648"/>
    </source>
</evidence>
<dbReference type="InterPro" id="IPR011717">
    <property type="entry name" value="TPR-4"/>
</dbReference>
<gene>
    <name evidence="1" type="ORF">FPL22_01445</name>
</gene>
<dbReference type="InterPro" id="IPR011990">
    <property type="entry name" value="TPR-like_helical_dom_sf"/>
</dbReference>